<dbReference type="RefSeq" id="WP_149655564.1">
    <property type="nucleotide sequence ID" value="NZ_VTZN01000147.1"/>
</dbReference>
<evidence type="ECO:0000313" key="3">
    <source>
        <dbReference type="EMBL" id="KAA1248577.1"/>
    </source>
</evidence>
<dbReference type="PANTHER" id="PTHR47396">
    <property type="entry name" value="TYPE I RESTRICTION ENZYME ECOKI R PROTEIN"/>
    <property type="match status" value="1"/>
</dbReference>
<dbReference type="EMBL" id="VTZN01000147">
    <property type="protein sequence ID" value="KAA1248577.1"/>
    <property type="molecule type" value="Genomic_DNA"/>
</dbReference>
<dbReference type="InterPro" id="IPR027417">
    <property type="entry name" value="P-loop_NTPase"/>
</dbReference>
<dbReference type="CDD" id="cd18785">
    <property type="entry name" value="SF2_C"/>
    <property type="match status" value="1"/>
</dbReference>
<dbReference type="Proteomes" id="UP000324701">
    <property type="component" value="Unassembled WGS sequence"/>
</dbReference>
<dbReference type="InterPro" id="IPR014001">
    <property type="entry name" value="Helicase_ATP-bd"/>
</dbReference>
<proteinExistence type="predicted"/>
<dbReference type="PROSITE" id="PS51194">
    <property type="entry name" value="HELICASE_CTER"/>
    <property type="match status" value="1"/>
</dbReference>
<evidence type="ECO:0000259" key="2">
    <source>
        <dbReference type="PROSITE" id="PS51194"/>
    </source>
</evidence>
<dbReference type="SMART" id="SM00487">
    <property type="entry name" value="DEXDc"/>
    <property type="match status" value="1"/>
</dbReference>
<dbReference type="InterPro" id="IPR006935">
    <property type="entry name" value="Helicase/UvrB_N"/>
</dbReference>
<dbReference type="GO" id="GO:0005524">
    <property type="term" value="F:ATP binding"/>
    <property type="evidence" value="ECO:0007669"/>
    <property type="project" value="InterPro"/>
</dbReference>
<evidence type="ECO:0000313" key="4">
    <source>
        <dbReference type="Proteomes" id="UP000324701"/>
    </source>
</evidence>
<accession>A0A5B1BIU5</accession>
<dbReference type="Gene3D" id="3.40.50.300">
    <property type="entry name" value="P-loop containing nucleotide triphosphate hydrolases"/>
    <property type="match status" value="2"/>
</dbReference>
<sequence>MTSPESRPRMDLRDYQIAGRDRIAEIYSYGHSRATLVLPCGTGKTVVAADLIPTQPRCATAFFVPTIALLHQTWVALAGAHPKAELLGVCSATTPATTDADDMTIAAATRLLGGRLTTDLDAITEHLTNRTAPLVLIATYASSPLVADAVTRSHTTFNLLVCDEAHRTAGTADKMWATPVHGIPTRRLLFMTATPRTIVTTDTSDPNLDTAEIVSMNSLADYGPHITPIGFRDAITAGYLADYEIAVIGVNHRQAWNQLALSATTTGHRASHAATHQALINAAETHNLRSILVFHNRITDSQQWTQQLQETAAARAIPLQAHHLDGSTPTDQRNTILNQLSNPGDTLTVVSNCRVFAEGIDVPELDAVMFAAPRTAGPDIIQIVGRAIRPHPHRRHQKALIILPIFDHADDLTDLETKAARTSHLAAWQVLTALAEEDELLHDSLAQWRDYIENNDPPTEPQNNPVTVDLTTLTTTGAAFFLKTLARTSSPHLTTAARLRAFHARYGHTRVAPQTIFDGFPLADRLAAARAAYRAGRMHPRVAIQFETIPGFAWTIRSSAQRRTPQEWIALISHYINTTGVHTITRDAWITDPATNSRANIGRWLHVDAAKPRYLTAGERDELAKTGYRRP</sequence>
<dbReference type="GO" id="GO:0005829">
    <property type="term" value="C:cytosol"/>
    <property type="evidence" value="ECO:0007669"/>
    <property type="project" value="TreeGrafter"/>
</dbReference>
<organism evidence="3 4">
    <name type="scientific">Mycobacterium simiae</name>
    <name type="common">Mycobacterium habana</name>
    <dbReference type="NCBI Taxonomy" id="1784"/>
    <lineage>
        <taxon>Bacteria</taxon>
        <taxon>Bacillati</taxon>
        <taxon>Actinomycetota</taxon>
        <taxon>Actinomycetes</taxon>
        <taxon>Mycobacteriales</taxon>
        <taxon>Mycobacteriaceae</taxon>
        <taxon>Mycobacterium</taxon>
        <taxon>Mycobacterium simiae complex</taxon>
    </lineage>
</organism>
<dbReference type="SUPFAM" id="SSF52540">
    <property type="entry name" value="P-loop containing nucleoside triphosphate hydrolases"/>
    <property type="match status" value="1"/>
</dbReference>
<dbReference type="PANTHER" id="PTHR47396:SF1">
    <property type="entry name" value="ATP-DEPENDENT HELICASE IRC3-RELATED"/>
    <property type="match status" value="1"/>
</dbReference>
<comment type="caution">
    <text evidence="3">The sequence shown here is derived from an EMBL/GenBank/DDBJ whole genome shotgun (WGS) entry which is preliminary data.</text>
</comment>
<dbReference type="InterPro" id="IPR001650">
    <property type="entry name" value="Helicase_C-like"/>
</dbReference>
<dbReference type="AlphaFoldDB" id="A0A5B1BIU5"/>
<dbReference type="GO" id="GO:0016787">
    <property type="term" value="F:hydrolase activity"/>
    <property type="evidence" value="ECO:0007669"/>
    <property type="project" value="InterPro"/>
</dbReference>
<name>A0A5B1BIU5_MYCSI</name>
<keyword evidence="4" id="KW-1185">Reference proteome</keyword>
<dbReference type="Pfam" id="PF04851">
    <property type="entry name" value="ResIII"/>
    <property type="match status" value="1"/>
</dbReference>
<reference evidence="3 4" key="1">
    <citation type="submission" date="2019-09" db="EMBL/GenBank/DDBJ databases">
        <title>Report of infection by Mycobacterium simiae a patient suffering from pulmonary tuberculosis.</title>
        <authorList>
            <person name="Mohanty P.S."/>
            <person name="Bansal A.K."/>
            <person name="Singh H."/>
            <person name="Sharma S."/>
            <person name="Patil S.A."/>
            <person name="Upadhaya P."/>
            <person name="Singh P.K."/>
            <person name="Kumar D."/>
            <person name="Kumar S."/>
            <person name="Singh R.K."/>
            <person name="Chaudhary B."/>
        </authorList>
    </citation>
    <scope>NUCLEOTIDE SEQUENCE [LARGE SCALE GENOMIC DNA]</scope>
    <source>
        <strain evidence="3 4">JAL-560-SIM</strain>
    </source>
</reference>
<protein>
    <recommendedName>
        <fullName evidence="5">DEAD/DEAH box helicase</fullName>
    </recommendedName>
</protein>
<feature type="domain" description="Helicase C-terminal" evidence="2">
    <location>
        <begin position="274"/>
        <end position="438"/>
    </location>
</feature>
<feature type="domain" description="Helicase ATP-binding" evidence="1">
    <location>
        <begin position="25"/>
        <end position="213"/>
    </location>
</feature>
<dbReference type="OrthoDB" id="9776021at2"/>
<dbReference type="SMART" id="SM00490">
    <property type="entry name" value="HELICc"/>
    <property type="match status" value="1"/>
</dbReference>
<dbReference type="PROSITE" id="PS51192">
    <property type="entry name" value="HELICASE_ATP_BIND_1"/>
    <property type="match status" value="1"/>
</dbReference>
<dbReference type="GO" id="GO:0003677">
    <property type="term" value="F:DNA binding"/>
    <property type="evidence" value="ECO:0007669"/>
    <property type="project" value="InterPro"/>
</dbReference>
<evidence type="ECO:0000259" key="1">
    <source>
        <dbReference type="PROSITE" id="PS51192"/>
    </source>
</evidence>
<gene>
    <name evidence="3" type="ORF">F0Q45_19825</name>
</gene>
<dbReference type="Pfam" id="PF00271">
    <property type="entry name" value="Helicase_C"/>
    <property type="match status" value="1"/>
</dbReference>
<dbReference type="InterPro" id="IPR050742">
    <property type="entry name" value="Helicase_Restrict-Modif_Enz"/>
</dbReference>
<evidence type="ECO:0008006" key="5">
    <source>
        <dbReference type="Google" id="ProtNLM"/>
    </source>
</evidence>